<dbReference type="AlphaFoldDB" id="A0A1V9X695"/>
<reference evidence="20 21" key="1">
    <citation type="journal article" date="2017" name="Gigascience">
        <title>Draft genome of the honey bee ectoparasitic mite, Tropilaelaps mercedesae, is shaped by the parasitic life history.</title>
        <authorList>
            <person name="Dong X."/>
            <person name="Armstrong S.D."/>
            <person name="Xia D."/>
            <person name="Makepeace B.L."/>
            <person name="Darby A.C."/>
            <person name="Kadowaki T."/>
        </authorList>
    </citation>
    <scope>NUCLEOTIDE SEQUENCE [LARGE SCALE GENOMIC DNA]</scope>
    <source>
        <strain evidence="20">Wuxi-XJTLU</strain>
    </source>
</reference>
<evidence type="ECO:0000256" key="3">
    <source>
        <dbReference type="ARBA" id="ARBA00004286"/>
    </source>
</evidence>
<evidence type="ECO:0000259" key="19">
    <source>
        <dbReference type="SMART" id="SM01347"/>
    </source>
</evidence>
<feature type="compositionally biased region" description="Polar residues" evidence="18">
    <location>
        <begin position="717"/>
        <end position="739"/>
    </location>
</feature>
<feature type="compositionally biased region" description="Low complexity" evidence="18">
    <location>
        <begin position="605"/>
        <end position="614"/>
    </location>
</feature>
<keyword evidence="5" id="KW-0158">Chromosome</keyword>
<dbReference type="GO" id="GO:0097552">
    <property type="term" value="P:mitochondrial double-strand break repair via homologous recombination"/>
    <property type="evidence" value="ECO:0007669"/>
    <property type="project" value="TreeGrafter"/>
</dbReference>
<evidence type="ECO:0000256" key="5">
    <source>
        <dbReference type="ARBA" id="ARBA00022454"/>
    </source>
</evidence>
<evidence type="ECO:0000256" key="2">
    <source>
        <dbReference type="ARBA" id="ARBA00004123"/>
    </source>
</evidence>
<evidence type="ECO:0000256" key="1">
    <source>
        <dbReference type="ARBA" id="ARBA00001936"/>
    </source>
</evidence>
<keyword evidence="12 16" id="KW-0234">DNA repair</keyword>
<dbReference type="GO" id="GO:0035861">
    <property type="term" value="C:site of double-strand break"/>
    <property type="evidence" value="ECO:0007669"/>
    <property type="project" value="TreeGrafter"/>
</dbReference>
<evidence type="ECO:0000256" key="18">
    <source>
        <dbReference type="SAM" id="MobiDB-lite"/>
    </source>
</evidence>
<evidence type="ECO:0000256" key="12">
    <source>
        <dbReference type="ARBA" id="ARBA00023204"/>
    </source>
</evidence>
<dbReference type="Proteomes" id="UP000192247">
    <property type="component" value="Unassembled WGS sequence"/>
</dbReference>
<keyword evidence="7" id="KW-0479">Metal-binding</keyword>
<keyword evidence="21" id="KW-1185">Reference proteome</keyword>
<evidence type="ECO:0000256" key="10">
    <source>
        <dbReference type="ARBA" id="ARBA00022801"/>
    </source>
</evidence>
<dbReference type="CDD" id="cd00840">
    <property type="entry name" value="MPP_Mre11_N"/>
    <property type="match status" value="1"/>
</dbReference>
<dbReference type="FunCoup" id="A0A1V9X695">
    <property type="interactions" value="1475"/>
</dbReference>
<organism evidence="20 21">
    <name type="scientific">Tropilaelaps mercedesae</name>
    <dbReference type="NCBI Taxonomy" id="418985"/>
    <lineage>
        <taxon>Eukaryota</taxon>
        <taxon>Metazoa</taxon>
        <taxon>Ecdysozoa</taxon>
        <taxon>Arthropoda</taxon>
        <taxon>Chelicerata</taxon>
        <taxon>Arachnida</taxon>
        <taxon>Acari</taxon>
        <taxon>Parasitiformes</taxon>
        <taxon>Mesostigmata</taxon>
        <taxon>Gamasina</taxon>
        <taxon>Dermanyssoidea</taxon>
        <taxon>Laelapidae</taxon>
        <taxon>Tropilaelaps</taxon>
    </lineage>
</organism>
<dbReference type="PANTHER" id="PTHR10139:SF1">
    <property type="entry name" value="DOUBLE-STRAND BREAK REPAIR PROTEIN MRE11"/>
    <property type="match status" value="1"/>
</dbReference>
<comment type="cofactor">
    <cofactor evidence="1 16">
        <name>Mn(2+)</name>
        <dbReference type="ChEBI" id="CHEBI:29035"/>
    </cofactor>
</comment>
<dbReference type="EMBL" id="MNPL01022508">
    <property type="protein sequence ID" value="OQR69017.1"/>
    <property type="molecule type" value="Genomic_DNA"/>
</dbReference>
<dbReference type="InParanoid" id="A0A1V9X695"/>
<dbReference type="InterPro" id="IPR029052">
    <property type="entry name" value="Metallo-depent_PP-like"/>
</dbReference>
<evidence type="ECO:0000256" key="9">
    <source>
        <dbReference type="ARBA" id="ARBA00022763"/>
    </source>
</evidence>
<dbReference type="GO" id="GO:0006303">
    <property type="term" value="P:double-strand break repair via nonhomologous end joining"/>
    <property type="evidence" value="ECO:0007669"/>
    <property type="project" value="TreeGrafter"/>
</dbReference>
<accession>A0A1V9X695</accession>
<dbReference type="GO" id="GO:0000723">
    <property type="term" value="P:telomere maintenance"/>
    <property type="evidence" value="ECO:0007669"/>
    <property type="project" value="TreeGrafter"/>
</dbReference>
<proteinExistence type="inferred from homology"/>
<dbReference type="GO" id="GO:0008296">
    <property type="term" value="F:3'-5'-DNA exonuclease activity"/>
    <property type="evidence" value="ECO:0007669"/>
    <property type="project" value="InterPro"/>
</dbReference>
<dbReference type="GO" id="GO:0030870">
    <property type="term" value="C:Mre11 complex"/>
    <property type="evidence" value="ECO:0007669"/>
    <property type="project" value="UniProtKB-UniRule"/>
</dbReference>
<dbReference type="InterPro" id="IPR041796">
    <property type="entry name" value="Mre11_N"/>
</dbReference>
<evidence type="ECO:0000256" key="6">
    <source>
        <dbReference type="ARBA" id="ARBA00022722"/>
    </source>
</evidence>
<dbReference type="GO" id="GO:0000014">
    <property type="term" value="F:single-stranded DNA endodeoxyribonuclease activity"/>
    <property type="evidence" value="ECO:0007669"/>
    <property type="project" value="TreeGrafter"/>
</dbReference>
<dbReference type="GO" id="GO:0000724">
    <property type="term" value="P:double-strand break repair via homologous recombination"/>
    <property type="evidence" value="ECO:0007669"/>
    <property type="project" value="TreeGrafter"/>
</dbReference>
<feature type="compositionally biased region" description="Polar residues" evidence="18">
    <location>
        <begin position="672"/>
        <end position="696"/>
    </location>
</feature>
<sequence length="758" mass="84589">MSINASVSNGSESSSVAVVDPREFRILIASDVHLGYQDRSSERRLDSLNTFEEVLKIGVEKEAHFVLLAGDLFHVNDPPKWVVKEAMRLLRRYCLGDRDIDFRLTSDQSRNFSDSDVPIVNYEDPNINVSLPVFTIHGNHDDPVGVQHESVVKMLSTAGLLNYFGRVSDLSSVELEPLLFERARTKVAVYGLGSVQDERLNTLFREGRVQFRWPANSERWFKILLLHQNRVKRGPGNYLPESFLPSELDLVIWGHEHECLIRQHFNGQYHVIQPGSTVATSLCVGEVADKHAGILRVQYNKADKMQKFDLEPVRLLTVRQLFVEEIPLSEMPSGPGTKLDRTVQYLQDKIEDIVERAVGLRTGHPKQPLKPLVRLRVYFGPDHETFLPHLVGRHFKGKIANPEDCLRFIRDQELWTRERRGGQLDEEKFMDAVEEQKKTHAKIENMINAYFKSTTDENTRLHVIHPDAFTKAVQFSVEKENAKDIIHNLVESSKRRMHDRLLTAEDAVDEVSMMQYIVEHKPENNNDVDPDVQSIIKKLESIPGSVKTESHADEVDADGMSLPMSSTGRGRGRGRGRGARGAAAAVRVKEEQVSVIESSSDEDGSSSTKKSGTVKGRGRGRGKAGAGIASRSAASRKKDVTIIESDNDSDDDEFDQFVDSTVGRISGDKGRSQTTKASTRGRQATLNSFVAPTSSKRAAKRGPVSSSDEDDVGSVSMISSSLQPSAASRVLSQSRSQQEPAAKKTKKQAPVDLFDGFD</sequence>
<keyword evidence="15 16" id="KW-0469">Meiosis</keyword>
<dbReference type="SUPFAM" id="SSF56300">
    <property type="entry name" value="Metallo-dependent phosphatases"/>
    <property type="match status" value="1"/>
</dbReference>
<feature type="region of interest" description="Disordered" evidence="18">
    <location>
        <begin position="543"/>
        <end position="758"/>
    </location>
</feature>
<feature type="compositionally biased region" description="Acidic residues" evidence="18">
    <location>
        <begin position="645"/>
        <end position="656"/>
    </location>
</feature>
<gene>
    <name evidence="20" type="ORF">BIW11_01916</name>
</gene>
<dbReference type="PANTHER" id="PTHR10139">
    <property type="entry name" value="DOUBLE-STRAND BREAK REPAIR PROTEIN MRE11"/>
    <property type="match status" value="1"/>
</dbReference>
<dbReference type="InterPro" id="IPR007281">
    <property type="entry name" value="Mre11_DNA-bd"/>
</dbReference>
<evidence type="ECO:0000256" key="16">
    <source>
        <dbReference type="PIRNR" id="PIRNR000882"/>
    </source>
</evidence>
<evidence type="ECO:0000256" key="8">
    <source>
        <dbReference type="ARBA" id="ARBA00022759"/>
    </source>
</evidence>
<comment type="similarity">
    <text evidence="4 16">Belongs to the MRE11/RAD32 family.</text>
</comment>
<protein>
    <recommendedName>
        <fullName evidence="16">Double-strand break repair protein</fullName>
    </recommendedName>
</protein>
<dbReference type="Gene3D" id="3.30.110.110">
    <property type="entry name" value="Mre11, capping domain"/>
    <property type="match status" value="1"/>
</dbReference>
<comment type="subcellular location">
    <subcellularLocation>
        <location evidence="3">Chromosome</location>
    </subcellularLocation>
    <subcellularLocation>
        <location evidence="2 16">Nucleus</location>
    </subcellularLocation>
</comment>
<evidence type="ECO:0000256" key="13">
    <source>
        <dbReference type="ARBA" id="ARBA00023211"/>
    </source>
</evidence>
<feature type="active site" description="Proton donor" evidence="17">
    <location>
        <position position="140"/>
    </location>
</feature>
<dbReference type="SMART" id="SM01347">
    <property type="entry name" value="Mre11_DNA_bind"/>
    <property type="match status" value="1"/>
</dbReference>
<dbReference type="Pfam" id="PF00149">
    <property type="entry name" value="Metallophos"/>
    <property type="match status" value="1"/>
</dbReference>
<keyword evidence="14 16" id="KW-0539">Nucleus</keyword>
<comment type="function">
    <text evidence="16">Core component of the MRN complex, which plays a central role in double-strand break (DSB) repair, DNA recombination, maintenance of telomere integrity and meiosis. The MRN complex is involved in the repair of DNA double-strand breaks (DSBs) via homologous recombination (HR), an error-free mechanism which primarily occurs during S and G2 phases. The complex (1) mediates the end resection of damaged DNA, which generates proper single-stranded DNA, a key initial steps in HR, and is (2) required for the recruitment of other repair factors and efficient activation of ATM and ATR upon DNA damage. Within the MRN complex, MRE11 possesses both single-strand endonuclease activity and double-strand-specific 3'-5' exonuclease activity. MRE11 first endonucleolytically cleaves the 5' strand at DNA DSB ends to prevent non-homologous end joining (NHEJ) and licence HR. It then generates a single-stranded DNA gap via 3' to 5' exonucleolytic degradation, which is required for single-strand invasion and recombination.</text>
</comment>
<evidence type="ECO:0000256" key="17">
    <source>
        <dbReference type="PIRSR" id="PIRSR000882-1"/>
    </source>
</evidence>
<evidence type="ECO:0000256" key="14">
    <source>
        <dbReference type="ARBA" id="ARBA00023242"/>
    </source>
</evidence>
<dbReference type="InterPro" id="IPR003701">
    <property type="entry name" value="Mre11"/>
</dbReference>
<dbReference type="InterPro" id="IPR038487">
    <property type="entry name" value="Mre11_capping_dom"/>
</dbReference>
<keyword evidence="11 16" id="KW-0269">Exonuclease</keyword>
<keyword evidence="8 16" id="KW-0255">Endonuclease</keyword>
<keyword evidence="6 16" id="KW-0540">Nuclease</keyword>
<dbReference type="InterPro" id="IPR004843">
    <property type="entry name" value="Calcineurin-like_PHP"/>
</dbReference>
<keyword evidence="9 16" id="KW-0227">DNA damage</keyword>
<dbReference type="PIRSF" id="PIRSF000882">
    <property type="entry name" value="DSB_repair_MRE11"/>
    <property type="match status" value="1"/>
</dbReference>
<keyword evidence="13 16" id="KW-0464">Manganese</keyword>
<evidence type="ECO:0000313" key="20">
    <source>
        <dbReference type="EMBL" id="OQR69017.1"/>
    </source>
</evidence>
<dbReference type="GO" id="GO:0030145">
    <property type="term" value="F:manganese ion binding"/>
    <property type="evidence" value="ECO:0007669"/>
    <property type="project" value="UniProtKB-UniRule"/>
</dbReference>
<feature type="domain" description="Mre11 DNA-binding" evidence="19">
    <location>
        <begin position="308"/>
        <end position="475"/>
    </location>
</feature>
<evidence type="ECO:0000256" key="4">
    <source>
        <dbReference type="ARBA" id="ARBA00009028"/>
    </source>
</evidence>
<evidence type="ECO:0000256" key="7">
    <source>
        <dbReference type="ARBA" id="ARBA00022723"/>
    </source>
</evidence>
<dbReference type="GO" id="GO:0042138">
    <property type="term" value="P:meiotic DNA double-strand break formation"/>
    <property type="evidence" value="ECO:0007669"/>
    <property type="project" value="TreeGrafter"/>
</dbReference>
<dbReference type="Pfam" id="PF04152">
    <property type="entry name" value="Mre11_DNA_bind"/>
    <property type="match status" value="1"/>
</dbReference>
<dbReference type="OrthoDB" id="30417at2759"/>
<dbReference type="Gene3D" id="3.60.21.10">
    <property type="match status" value="1"/>
</dbReference>
<keyword evidence="10 16" id="KW-0378">Hydrolase</keyword>
<evidence type="ECO:0000256" key="11">
    <source>
        <dbReference type="ARBA" id="ARBA00022839"/>
    </source>
</evidence>
<evidence type="ECO:0000313" key="21">
    <source>
        <dbReference type="Proteomes" id="UP000192247"/>
    </source>
</evidence>
<comment type="caution">
    <text evidence="20">The sequence shown here is derived from an EMBL/GenBank/DDBJ whole genome shotgun (WGS) entry which is preliminary data.</text>
</comment>
<evidence type="ECO:0000256" key="15">
    <source>
        <dbReference type="ARBA" id="ARBA00023254"/>
    </source>
</evidence>
<name>A0A1V9X695_9ACAR</name>
<dbReference type="GO" id="GO:0007095">
    <property type="term" value="P:mitotic G2 DNA damage checkpoint signaling"/>
    <property type="evidence" value="ECO:0007669"/>
    <property type="project" value="TreeGrafter"/>
</dbReference>
<dbReference type="STRING" id="418985.A0A1V9X695"/>